<name>A0A9I9D5D4_CUCME</name>
<proteinExistence type="predicted"/>
<dbReference type="Gramene" id="MELO3C013378.2.1">
    <property type="protein sequence ID" value="MELO3C013378.2.1"/>
    <property type="gene ID" value="MELO3C013378.2"/>
</dbReference>
<feature type="region of interest" description="Disordered" evidence="1">
    <location>
        <begin position="1"/>
        <end position="82"/>
    </location>
</feature>
<feature type="compositionally biased region" description="Acidic residues" evidence="1">
    <location>
        <begin position="59"/>
        <end position="70"/>
    </location>
</feature>
<reference evidence="2" key="1">
    <citation type="submission" date="2023-03" db="UniProtKB">
        <authorList>
            <consortium name="EnsemblPlants"/>
        </authorList>
    </citation>
    <scope>IDENTIFICATION</scope>
</reference>
<dbReference type="EnsemblPlants" id="MELO3C013378.2.1">
    <property type="protein sequence ID" value="MELO3C013378.2.1"/>
    <property type="gene ID" value="MELO3C013378.2"/>
</dbReference>
<sequence>MRAAATVPRRGRKEAGIERGEESDEKDEENRCGEENPVDVILGSFNGGLVGEPPGSAEENGDDGEEEEDGVGGRIEGKRIED</sequence>
<evidence type="ECO:0000313" key="2">
    <source>
        <dbReference type="EnsemblPlants" id="MELO3C013378.2.1"/>
    </source>
</evidence>
<dbReference type="AlphaFoldDB" id="A0A9I9D5D4"/>
<protein>
    <submittedName>
        <fullName evidence="2">Uncharacterized protein</fullName>
    </submittedName>
</protein>
<evidence type="ECO:0000256" key="1">
    <source>
        <dbReference type="SAM" id="MobiDB-lite"/>
    </source>
</evidence>
<accession>A0A9I9D5D4</accession>
<organism evidence="2">
    <name type="scientific">Cucumis melo</name>
    <name type="common">Muskmelon</name>
    <dbReference type="NCBI Taxonomy" id="3656"/>
    <lineage>
        <taxon>Eukaryota</taxon>
        <taxon>Viridiplantae</taxon>
        <taxon>Streptophyta</taxon>
        <taxon>Embryophyta</taxon>
        <taxon>Tracheophyta</taxon>
        <taxon>Spermatophyta</taxon>
        <taxon>Magnoliopsida</taxon>
        <taxon>eudicotyledons</taxon>
        <taxon>Gunneridae</taxon>
        <taxon>Pentapetalae</taxon>
        <taxon>rosids</taxon>
        <taxon>fabids</taxon>
        <taxon>Cucurbitales</taxon>
        <taxon>Cucurbitaceae</taxon>
        <taxon>Benincaseae</taxon>
        <taxon>Cucumis</taxon>
    </lineage>
</organism>